<organism evidence="7 8">
    <name type="scientific">Geobacter pickeringii</name>
    <dbReference type="NCBI Taxonomy" id="345632"/>
    <lineage>
        <taxon>Bacteria</taxon>
        <taxon>Pseudomonadati</taxon>
        <taxon>Thermodesulfobacteriota</taxon>
        <taxon>Desulfuromonadia</taxon>
        <taxon>Geobacterales</taxon>
        <taxon>Geobacteraceae</taxon>
        <taxon>Geobacter</taxon>
    </lineage>
</organism>
<sequence length="372" mass="39769">MIVPKVSDILGIINKIAPPHLAEEWDNVGLMVGDPAAPVHRIMVALDGTPDTLAAAISSECQLLLTHHPFIFRPLKRLSAADPAGNLILKAAANGLAVISLHTNFDIADGGMNDLLAGLIGLQNPQPLRITAGEEYVKLAVFVPTGHEDAVREALFRFGGGVGPYAECSFQSAGTGTFTPLEGARPFLGQIGAREYVDESRIEVLVQKHRLSAAVAALLKAHPYEEPAFDLYPLLNKGVSWGLGRIGELGEETTVAAFAGEVRERLGLPGVRFVGDAGHRVKRVALCGGSGMSLLRDAQRQGADILVTGDVKYHEARDAEALGIAVLDAGHFGSEVPMVESVAERVRADLASRRLDAEIVSFRGERDPFTWR</sequence>
<dbReference type="KEGG" id="gpi:GPICK_02295"/>
<reference evidence="7 8" key="1">
    <citation type="journal article" date="2015" name="Genome Announc.">
        <title>Complete Genome of Geobacter pickeringii G13T, a Metal-Reducing Isolate from Sedimentary Kaolin Deposits.</title>
        <authorList>
            <person name="Badalamenti J.P."/>
            <person name="Bond D.R."/>
        </authorList>
    </citation>
    <scope>NUCLEOTIDE SEQUENCE [LARGE SCALE GENOMIC DNA]</scope>
    <source>
        <strain evidence="7 8">G13</strain>
    </source>
</reference>
<evidence type="ECO:0000256" key="2">
    <source>
        <dbReference type="ARBA" id="ARBA00011643"/>
    </source>
</evidence>
<keyword evidence="8" id="KW-1185">Reference proteome</keyword>
<feature type="binding site" evidence="6">
    <location>
        <position position="106"/>
    </location>
    <ligand>
        <name>a divalent metal cation</name>
        <dbReference type="ChEBI" id="CHEBI:60240"/>
        <label>1</label>
    </ligand>
</feature>
<protein>
    <recommendedName>
        <fullName evidence="3 5">GTP cyclohydrolase 1 type 2 homolog</fullName>
    </recommendedName>
</protein>
<feature type="binding site" evidence="6">
    <location>
        <position position="67"/>
    </location>
    <ligand>
        <name>a divalent metal cation</name>
        <dbReference type="ChEBI" id="CHEBI:60240"/>
        <label>1</label>
    </ligand>
</feature>
<accession>A0A0B5BDJ6</accession>
<dbReference type="PANTHER" id="PTHR13799:SF14">
    <property type="entry name" value="GTP CYCLOHYDROLASE 1 TYPE 2 HOMOLOG"/>
    <property type="match status" value="1"/>
</dbReference>
<comment type="subunit">
    <text evidence="2">Homohexamer.</text>
</comment>
<comment type="similarity">
    <text evidence="1 5">Belongs to the GTP cyclohydrolase I type 2/NIF3 family.</text>
</comment>
<dbReference type="RefSeq" id="WP_039745155.1">
    <property type="nucleotide sequence ID" value="NZ_CP009788.1"/>
</dbReference>
<dbReference type="Proteomes" id="UP000057609">
    <property type="component" value="Chromosome"/>
</dbReference>
<dbReference type="PANTHER" id="PTHR13799">
    <property type="entry name" value="NGG1 INTERACTING FACTOR 3"/>
    <property type="match status" value="1"/>
</dbReference>
<feature type="binding site" evidence="6">
    <location>
        <position position="68"/>
    </location>
    <ligand>
        <name>a divalent metal cation</name>
        <dbReference type="ChEBI" id="CHEBI:60240"/>
        <label>1</label>
    </ligand>
</feature>
<dbReference type="NCBIfam" id="TIGR00486">
    <property type="entry name" value="YbgI_SA1388"/>
    <property type="match status" value="1"/>
</dbReference>
<dbReference type="Gene3D" id="3.40.1390.30">
    <property type="entry name" value="NIF3 (NGG1p interacting factor 3)-like"/>
    <property type="match status" value="1"/>
</dbReference>
<dbReference type="GO" id="GO:0005737">
    <property type="term" value="C:cytoplasm"/>
    <property type="evidence" value="ECO:0007669"/>
    <property type="project" value="TreeGrafter"/>
</dbReference>
<dbReference type="PIRSF" id="PIRSF037489">
    <property type="entry name" value="UCP037489_NIF3_YqfO"/>
    <property type="match status" value="1"/>
</dbReference>
<dbReference type="HOGENOM" id="CLU_037423_1_0_7"/>
<dbReference type="EMBL" id="CP009788">
    <property type="protein sequence ID" value="AJE04783.1"/>
    <property type="molecule type" value="Genomic_DNA"/>
</dbReference>
<keyword evidence="4 5" id="KW-0479">Metal-binding</keyword>
<dbReference type="SUPFAM" id="SSF102705">
    <property type="entry name" value="NIF3 (NGG1p interacting factor 3)-like"/>
    <property type="match status" value="1"/>
</dbReference>
<dbReference type="OrthoDB" id="9792792at2"/>
<evidence type="ECO:0000256" key="3">
    <source>
        <dbReference type="ARBA" id="ARBA00022112"/>
    </source>
</evidence>
<dbReference type="Pfam" id="PF01784">
    <property type="entry name" value="DUF34_NIF3"/>
    <property type="match status" value="1"/>
</dbReference>
<evidence type="ECO:0000256" key="4">
    <source>
        <dbReference type="ARBA" id="ARBA00022723"/>
    </source>
</evidence>
<dbReference type="STRING" id="345632.GPICK_02295"/>
<evidence type="ECO:0000313" key="7">
    <source>
        <dbReference type="EMBL" id="AJE04783.1"/>
    </source>
</evidence>
<dbReference type="InterPro" id="IPR015867">
    <property type="entry name" value="N-reg_PII/ATP_PRibTrfase_C"/>
</dbReference>
<dbReference type="InterPro" id="IPR002678">
    <property type="entry name" value="DUF34/NIF3"/>
</dbReference>
<proteinExistence type="inferred from homology"/>
<dbReference type="InterPro" id="IPR036069">
    <property type="entry name" value="DUF34/NIF3_sf"/>
</dbReference>
<dbReference type="Gene3D" id="3.30.70.120">
    <property type="match status" value="1"/>
</dbReference>
<evidence type="ECO:0000256" key="5">
    <source>
        <dbReference type="PIRNR" id="PIRNR037489"/>
    </source>
</evidence>
<dbReference type="GO" id="GO:0046872">
    <property type="term" value="F:metal ion binding"/>
    <property type="evidence" value="ECO:0007669"/>
    <property type="project" value="UniProtKB-UniRule"/>
</dbReference>
<dbReference type="FunFam" id="3.40.1390.30:FF:000001">
    <property type="entry name" value="GTP cyclohydrolase 1 type 2"/>
    <property type="match status" value="1"/>
</dbReference>
<evidence type="ECO:0000313" key="8">
    <source>
        <dbReference type="Proteomes" id="UP000057609"/>
    </source>
</evidence>
<gene>
    <name evidence="7" type="ORF">GPICK_02295</name>
</gene>
<dbReference type="AlphaFoldDB" id="A0A0B5BDJ6"/>
<feature type="binding site" evidence="6">
    <location>
        <position position="335"/>
    </location>
    <ligand>
        <name>a divalent metal cation</name>
        <dbReference type="ChEBI" id="CHEBI:60240"/>
        <label>1</label>
    </ligand>
</feature>
<evidence type="ECO:0000256" key="6">
    <source>
        <dbReference type="PIRSR" id="PIRSR602678-1"/>
    </source>
</evidence>
<evidence type="ECO:0000256" key="1">
    <source>
        <dbReference type="ARBA" id="ARBA00006964"/>
    </source>
</evidence>
<feature type="binding site" evidence="6">
    <location>
        <position position="331"/>
    </location>
    <ligand>
        <name>a divalent metal cation</name>
        <dbReference type="ChEBI" id="CHEBI:60240"/>
        <label>1</label>
    </ligand>
</feature>
<dbReference type="InterPro" id="IPR017221">
    <property type="entry name" value="DUF34/NIF3_bac"/>
</dbReference>
<name>A0A0B5BDJ6_9BACT</name>